<evidence type="ECO:0000256" key="1">
    <source>
        <dbReference type="SAM" id="MobiDB-lite"/>
    </source>
</evidence>
<evidence type="ECO:0000259" key="3">
    <source>
        <dbReference type="Pfam" id="PF09557"/>
    </source>
</evidence>
<dbReference type="RefSeq" id="WP_295657018.1">
    <property type="nucleotide sequence ID" value="NZ_CADCUP010000048.1"/>
</dbReference>
<dbReference type="InterPro" id="IPR027275">
    <property type="entry name" value="PRC-brl_dom"/>
</dbReference>
<feature type="region of interest" description="Disordered" evidence="1">
    <location>
        <begin position="248"/>
        <end position="283"/>
    </location>
</feature>
<proteinExistence type="predicted"/>
<dbReference type="InterPro" id="IPR014747">
    <property type="entry name" value="Bac_photo_RC_H_C"/>
</dbReference>
<dbReference type="Pfam" id="PF09557">
    <property type="entry name" value="DUF2382"/>
    <property type="match status" value="1"/>
</dbReference>
<name>A0A6J4N5E3_9ACTN</name>
<dbReference type="Pfam" id="PF05239">
    <property type="entry name" value="PRC"/>
    <property type="match status" value="1"/>
</dbReference>
<dbReference type="InterPro" id="IPR052967">
    <property type="entry name" value="Stress_Response_Assoc"/>
</dbReference>
<dbReference type="PANTHER" id="PTHR38463">
    <property type="entry name" value="STRESS RESPONSE PROTEIN YSNF"/>
    <property type="match status" value="1"/>
</dbReference>
<dbReference type="EMBL" id="CADCUP010000048">
    <property type="protein sequence ID" value="CAA9378514.1"/>
    <property type="molecule type" value="Genomic_DNA"/>
</dbReference>
<feature type="region of interest" description="Disordered" evidence="1">
    <location>
        <begin position="125"/>
        <end position="171"/>
    </location>
</feature>
<evidence type="ECO:0000313" key="4">
    <source>
        <dbReference type="EMBL" id="CAA9378514.1"/>
    </source>
</evidence>
<dbReference type="Gene3D" id="3.90.50.10">
    <property type="entry name" value="Photosynthetic Reaction Center, subunit H, domain 2"/>
    <property type="match status" value="1"/>
</dbReference>
<dbReference type="NCBIfam" id="TIGR02271">
    <property type="entry name" value="YsnF/AvaK domain"/>
    <property type="match status" value="1"/>
</dbReference>
<feature type="compositionally biased region" description="Basic and acidic residues" evidence="1">
    <location>
        <begin position="248"/>
        <end position="267"/>
    </location>
</feature>
<reference evidence="4" key="1">
    <citation type="submission" date="2020-02" db="EMBL/GenBank/DDBJ databases">
        <authorList>
            <person name="Meier V. D."/>
        </authorList>
    </citation>
    <scope>NUCLEOTIDE SEQUENCE</scope>
    <source>
        <strain evidence="4">AVDCRST_MAG06</strain>
    </source>
</reference>
<gene>
    <name evidence="4" type="ORF">AVDCRST_MAG06-753</name>
</gene>
<dbReference type="InterPro" id="IPR019060">
    <property type="entry name" value="DUF2382"/>
</dbReference>
<dbReference type="GO" id="GO:0019684">
    <property type="term" value="P:photosynthesis, light reaction"/>
    <property type="evidence" value="ECO:0007669"/>
    <property type="project" value="InterPro"/>
</dbReference>
<feature type="domain" description="DUF2382" evidence="3">
    <location>
        <begin position="158"/>
        <end position="269"/>
    </location>
</feature>
<protein>
    <recommendedName>
        <fullName evidence="5">DUF2382 domain-containing protein</fullName>
    </recommendedName>
</protein>
<organism evidence="4">
    <name type="scientific">uncultured Nocardioides sp</name>
    <dbReference type="NCBI Taxonomy" id="198441"/>
    <lineage>
        <taxon>Bacteria</taxon>
        <taxon>Bacillati</taxon>
        <taxon>Actinomycetota</taxon>
        <taxon>Actinomycetes</taxon>
        <taxon>Propionibacteriales</taxon>
        <taxon>Nocardioidaceae</taxon>
        <taxon>Nocardioides</taxon>
        <taxon>environmental samples</taxon>
    </lineage>
</organism>
<accession>A0A6J4N5E3</accession>
<evidence type="ECO:0000259" key="2">
    <source>
        <dbReference type="Pfam" id="PF05239"/>
    </source>
</evidence>
<feature type="compositionally biased region" description="Basic and acidic residues" evidence="1">
    <location>
        <begin position="160"/>
        <end position="171"/>
    </location>
</feature>
<feature type="domain" description="PRC-barrel" evidence="2">
    <location>
        <begin position="16"/>
        <end position="77"/>
    </location>
</feature>
<dbReference type="AlphaFoldDB" id="A0A6J4N5E3"/>
<dbReference type="GO" id="GO:0030077">
    <property type="term" value="C:plasma membrane light-harvesting complex"/>
    <property type="evidence" value="ECO:0007669"/>
    <property type="project" value="InterPro"/>
</dbReference>
<dbReference type="SUPFAM" id="SSF50346">
    <property type="entry name" value="PRC-barrel domain"/>
    <property type="match status" value="1"/>
</dbReference>
<dbReference type="InterPro" id="IPR011033">
    <property type="entry name" value="PRC_barrel-like_sf"/>
</dbReference>
<evidence type="ECO:0008006" key="5">
    <source>
        <dbReference type="Google" id="ProtNLM"/>
    </source>
</evidence>
<dbReference type="PANTHER" id="PTHR38463:SF1">
    <property type="entry name" value="STRESS RESPONSE PROTEIN YSNF"/>
    <property type="match status" value="1"/>
</dbReference>
<sequence>MLSTDQAQTLLTGGGNVVDSQGDKIGGIGQIFLDDQSGQPEWVTAKTGLFGTGESFVPLRDAEVSGNDLRVPYDKEKVKDAPRISDPEGHLDEAEEDRLYTYYGVTGYSGTTGDAGYAATTGTGTVGTGTADRSADLGTTGTSNVEGDISGPETDSAMTRSEEQLHVGTERHATGRARLRKYIVTENVTKTVPVSREEVRLEREPITEANRGDALDGPDLSTEEHDVVLNEERVVVDKETVPVERVRVDKDTVTEEQRVDETVRKEEVELDQSGVTDDGRTRG</sequence>